<dbReference type="InterPro" id="IPR006145">
    <property type="entry name" value="PsdUridine_synth_RsuA/RluA"/>
</dbReference>
<keyword evidence="3" id="KW-1185">Reference proteome</keyword>
<feature type="domain" description="Pseudouridine synthase RsuA/RluA-like" evidence="1">
    <location>
        <begin position="21"/>
        <end position="168"/>
    </location>
</feature>
<accession>A0ABW7FZJ9</accession>
<gene>
    <name evidence="2" type="ORF">ACG0Z6_16045</name>
</gene>
<dbReference type="InterPro" id="IPR006224">
    <property type="entry name" value="PsdUridine_synth_RluA-like_CS"/>
</dbReference>
<dbReference type="PANTHER" id="PTHR21600">
    <property type="entry name" value="MITOCHONDRIAL RNA PSEUDOURIDINE SYNTHASE"/>
    <property type="match status" value="1"/>
</dbReference>
<dbReference type="InterPro" id="IPR050188">
    <property type="entry name" value="RluA_PseudoU_synthase"/>
</dbReference>
<dbReference type="RefSeq" id="WP_394463252.1">
    <property type="nucleotide sequence ID" value="NZ_JBIGHZ010000006.1"/>
</dbReference>
<dbReference type="Proteomes" id="UP001606099">
    <property type="component" value="Unassembled WGS sequence"/>
</dbReference>
<dbReference type="InterPro" id="IPR020103">
    <property type="entry name" value="PsdUridine_synth_cat_dom_sf"/>
</dbReference>
<keyword evidence="2" id="KW-0413">Isomerase</keyword>
<name>A0ABW7FZJ9_9BURK</name>
<evidence type="ECO:0000259" key="1">
    <source>
        <dbReference type="Pfam" id="PF00849"/>
    </source>
</evidence>
<dbReference type="Gene3D" id="3.30.2350.10">
    <property type="entry name" value="Pseudouridine synthase"/>
    <property type="match status" value="1"/>
</dbReference>
<reference evidence="2 3" key="1">
    <citation type="submission" date="2024-08" db="EMBL/GenBank/DDBJ databases">
        <authorList>
            <person name="Lu H."/>
        </authorList>
    </citation>
    <scope>NUCLEOTIDE SEQUENCE [LARGE SCALE GENOMIC DNA]</scope>
    <source>
        <strain evidence="2 3">BYS180W</strain>
    </source>
</reference>
<dbReference type="CDD" id="cd02869">
    <property type="entry name" value="PseudoU_synth_RluA_like"/>
    <property type="match status" value="1"/>
</dbReference>
<dbReference type="EMBL" id="JBIGHZ010000006">
    <property type="protein sequence ID" value="MFG6449737.1"/>
    <property type="molecule type" value="Genomic_DNA"/>
</dbReference>
<dbReference type="SUPFAM" id="SSF55120">
    <property type="entry name" value="Pseudouridine synthase"/>
    <property type="match status" value="1"/>
</dbReference>
<dbReference type="GO" id="GO:0016853">
    <property type="term" value="F:isomerase activity"/>
    <property type="evidence" value="ECO:0007669"/>
    <property type="project" value="UniProtKB-KW"/>
</dbReference>
<dbReference type="Pfam" id="PF00849">
    <property type="entry name" value="PseudoU_synth_2"/>
    <property type="match status" value="1"/>
</dbReference>
<proteinExistence type="predicted"/>
<comment type="caution">
    <text evidence="2">The sequence shown here is derived from an EMBL/GenBank/DDBJ whole genome shotgun (WGS) entry which is preliminary data.</text>
</comment>
<evidence type="ECO:0000313" key="3">
    <source>
        <dbReference type="Proteomes" id="UP001606099"/>
    </source>
</evidence>
<organism evidence="2 3">
    <name type="scientific">Roseateles rivi</name>
    <dbReference type="NCBI Taxonomy" id="3299028"/>
    <lineage>
        <taxon>Bacteria</taxon>
        <taxon>Pseudomonadati</taxon>
        <taxon>Pseudomonadota</taxon>
        <taxon>Betaproteobacteria</taxon>
        <taxon>Burkholderiales</taxon>
        <taxon>Sphaerotilaceae</taxon>
        <taxon>Roseateles</taxon>
    </lineage>
</organism>
<dbReference type="PANTHER" id="PTHR21600:SF89">
    <property type="entry name" value="RIBOSOMAL LARGE SUBUNIT PSEUDOURIDINE SYNTHASE A"/>
    <property type="match status" value="1"/>
</dbReference>
<dbReference type="EC" id="5.4.99.-" evidence="2"/>
<evidence type="ECO:0000313" key="2">
    <source>
        <dbReference type="EMBL" id="MFG6449737.1"/>
    </source>
</evidence>
<protein>
    <submittedName>
        <fullName evidence="2">RluA family pseudouridine synthase</fullName>
        <ecNumber evidence="2">5.4.99.-</ecNumber>
    </submittedName>
</protein>
<sequence>MPALPSPPHQPLQLVHADERLLVLNKPPGLLAVPGRGADKQDCLWHRVLAQYPDALVVHRLDQATSGLLLFARGAQAQRELSACFAQRRVRKHYVAELSGRFAHPGATGSVDLPLRADWPNRPRQMVDVDAGKPALTHWEVLSQSCDRTRVKLEPHTGRSHQLRVHMLSLGHPIVGDALYAPPSASSASPRLLLHACALELLDTQQRWQCPADF</sequence>
<dbReference type="PROSITE" id="PS01129">
    <property type="entry name" value="PSI_RLU"/>
    <property type="match status" value="1"/>
</dbReference>